<dbReference type="InterPro" id="IPR036264">
    <property type="entry name" value="Bact_exopeptidase_dim_dom"/>
</dbReference>
<evidence type="ECO:0000313" key="4">
    <source>
        <dbReference type="EMBL" id="EAR08157.1"/>
    </source>
</evidence>
<reference evidence="4 5" key="1">
    <citation type="submission" date="2006-02" db="EMBL/GenBank/DDBJ databases">
        <authorList>
            <person name="Pinhassi J."/>
            <person name="Pedros-Alio C."/>
            <person name="Ferriera S."/>
            <person name="Johnson J."/>
            <person name="Kravitz S."/>
            <person name="Halpern A."/>
            <person name="Remington K."/>
            <person name="Beeson K."/>
            <person name="Tran B."/>
            <person name="Rogers Y.-H."/>
            <person name="Friedman R."/>
            <person name="Venter J.C."/>
        </authorList>
    </citation>
    <scope>NUCLEOTIDE SEQUENCE [LARGE SCALE GENOMIC DNA]</scope>
    <source>
        <strain evidence="4 5">MED297</strain>
    </source>
</reference>
<dbReference type="PANTHER" id="PTHR11014:SF169">
    <property type="entry name" value="CLAN MH, FAMILY M20, PEPTIDASE T-LIKE METALLOPEPTIDASE"/>
    <property type="match status" value="1"/>
</dbReference>
<evidence type="ECO:0000256" key="2">
    <source>
        <dbReference type="PIRSR" id="PIRSR005962-1"/>
    </source>
</evidence>
<gene>
    <name evidence="4" type="ORF">MED297_00675</name>
</gene>
<dbReference type="PIRSF" id="PIRSF005962">
    <property type="entry name" value="Pept_M20D_amidohydro"/>
    <property type="match status" value="1"/>
</dbReference>
<proteinExistence type="predicted"/>
<dbReference type="PANTHER" id="PTHR11014">
    <property type="entry name" value="PEPTIDASE M20 FAMILY MEMBER"/>
    <property type="match status" value="1"/>
</dbReference>
<dbReference type="Gene3D" id="3.30.70.360">
    <property type="match status" value="1"/>
</dbReference>
<protein>
    <submittedName>
        <fullName evidence="4">Amidohydrolase family protein</fullName>
    </submittedName>
</protein>
<feature type="binding site" evidence="2">
    <location>
        <position position="152"/>
    </location>
    <ligand>
        <name>Mn(2+)</name>
        <dbReference type="ChEBI" id="CHEBI:29035"/>
        <label>2</label>
    </ligand>
</feature>
<dbReference type="InterPro" id="IPR017439">
    <property type="entry name" value="Amidohydrolase"/>
</dbReference>
<comment type="caution">
    <text evidence="4">The sequence shown here is derived from an EMBL/GenBank/DDBJ whole genome shotgun (WGS) entry which is preliminary data.</text>
</comment>
<dbReference type="InterPro" id="IPR002933">
    <property type="entry name" value="Peptidase_M20"/>
</dbReference>
<comment type="cofactor">
    <cofactor evidence="2">
        <name>Mn(2+)</name>
        <dbReference type="ChEBI" id="CHEBI:29035"/>
    </cofactor>
    <text evidence="2">The Mn(2+) ion enhances activity.</text>
</comment>
<feature type="binding site" evidence="2">
    <location>
        <position position="92"/>
    </location>
    <ligand>
        <name>Mn(2+)</name>
        <dbReference type="ChEBI" id="CHEBI:29035"/>
        <label>2</label>
    </ligand>
</feature>
<name>A4BIF0_9GAMM</name>
<dbReference type="EMBL" id="AAOE01000025">
    <property type="protein sequence ID" value="EAR08157.1"/>
    <property type="molecule type" value="Genomic_DNA"/>
</dbReference>
<dbReference type="GO" id="GO:0046872">
    <property type="term" value="F:metal ion binding"/>
    <property type="evidence" value="ECO:0007669"/>
    <property type="project" value="UniProtKB-KW"/>
</dbReference>
<evidence type="ECO:0000259" key="3">
    <source>
        <dbReference type="Pfam" id="PF07687"/>
    </source>
</evidence>
<dbReference type="Pfam" id="PF01546">
    <property type="entry name" value="Peptidase_M20"/>
    <property type="match status" value="1"/>
</dbReference>
<dbReference type="AlphaFoldDB" id="A4BIF0"/>
<feature type="binding site" evidence="2">
    <location>
        <position position="126"/>
    </location>
    <ligand>
        <name>Mn(2+)</name>
        <dbReference type="ChEBI" id="CHEBI:29035"/>
        <label>2</label>
    </ligand>
</feature>
<dbReference type="HOGENOM" id="CLU_023257_1_0_6"/>
<dbReference type="Pfam" id="PF07687">
    <property type="entry name" value="M20_dimer"/>
    <property type="match status" value="1"/>
</dbReference>
<dbReference type="SUPFAM" id="SSF55031">
    <property type="entry name" value="Bacterial exopeptidase dimerisation domain"/>
    <property type="match status" value="1"/>
</dbReference>
<keyword evidence="1 4" id="KW-0378">Hydrolase</keyword>
<keyword evidence="5" id="KW-1185">Reference proteome</keyword>
<feature type="domain" description="Peptidase M20 dimerisation" evidence="3">
    <location>
        <begin position="173"/>
        <end position="272"/>
    </location>
</feature>
<keyword evidence="2" id="KW-0479">Metal-binding</keyword>
<dbReference type="GO" id="GO:0016787">
    <property type="term" value="F:hydrolase activity"/>
    <property type="evidence" value="ECO:0007669"/>
    <property type="project" value="UniProtKB-KW"/>
</dbReference>
<feature type="binding site" evidence="2">
    <location>
        <position position="346"/>
    </location>
    <ligand>
        <name>Mn(2+)</name>
        <dbReference type="ChEBI" id="CHEBI:29035"/>
        <label>2</label>
    </ligand>
</feature>
<organism evidence="4 5">
    <name type="scientific">Reinekea blandensis MED297</name>
    <dbReference type="NCBI Taxonomy" id="314283"/>
    <lineage>
        <taxon>Bacteria</taxon>
        <taxon>Pseudomonadati</taxon>
        <taxon>Pseudomonadota</taxon>
        <taxon>Gammaproteobacteria</taxon>
        <taxon>Oceanospirillales</taxon>
        <taxon>Saccharospirillaceae</taxon>
        <taxon>Reinekea</taxon>
    </lineage>
</organism>
<dbReference type="STRING" id="314283.MED297_00675"/>
<dbReference type="Proteomes" id="UP000005953">
    <property type="component" value="Unassembled WGS sequence"/>
</dbReference>
<evidence type="ECO:0000313" key="5">
    <source>
        <dbReference type="Proteomes" id="UP000005953"/>
    </source>
</evidence>
<keyword evidence="2" id="KW-0464">Manganese</keyword>
<dbReference type="InterPro" id="IPR011650">
    <property type="entry name" value="Peptidase_M20_dimer"/>
</dbReference>
<dbReference type="SUPFAM" id="SSF53187">
    <property type="entry name" value="Zn-dependent exopeptidases"/>
    <property type="match status" value="1"/>
</dbReference>
<accession>A4BIF0</accession>
<dbReference type="NCBIfam" id="TIGR01891">
    <property type="entry name" value="amidohydrolases"/>
    <property type="match status" value="1"/>
</dbReference>
<sequence length="378" mass="40784">MAYLTDVRHALHQHPEISGEEEQTAKRIVQELTNAGADRIWQGLGGYGVAAEFKSDQPGPTLLFRCELDALPITEKSELAYRSACHGKGHLCGHDGHMSIVLGVALGLAQRPSHGRVILLFQPAEETGAGAQAVISDPRWPDIRPDYAFAYHNAPGRPLGEVGISDGTATCASRGMQINFHGKSSHAAKPEDGVSPGSAMADLMQTIPTLSSGSINDDDYGLCTLTYANLGRPTFGVAPGEGELRVTLRSKTDDRMNEMISTIQGLIDEVDPVITTEVHWHDVFPAGTNQVQSTDISRVAVKKRQLTLYDMPNPMSWSEDFGHFSLDGANATMLFLGAGTDQPQLHNPDYDFPDELIGIGAELLLEIIDTTLANDTGK</sequence>
<feature type="binding site" evidence="2">
    <location>
        <position position="94"/>
    </location>
    <ligand>
        <name>Mn(2+)</name>
        <dbReference type="ChEBI" id="CHEBI:29035"/>
        <label>2</label>
    </ligand>
</feature>
<evidence type="ECO:0000256" key="1">
    <source>
        <dbReference type="ARBA" id="ARBA00022801"/>
    </source>
</evidence>
<dbReference type="Gene3D" id="3.40.630.10">
    <property type="entry name" value="Zn peptidases"/>
    <property type="match status" value="1"/>
</dbReference>